<name>A0A8J0SDE8_XENTR</name>
<evidence type="ECO:0000256" key="9">
    <source>
        <dbReference type="ARBA" id="ARBA00022860"/>
    </source>
</evidence>
<dbReference type="PROSITE" id="PS50057">
    <property type="entry name" value="FERM_3"/>
    <property type="match status" value="1"/>
</dbReference>
<dbReference type="InterPro" id="IPR019749">
    <property type="entry name" value="Band_41_domain"/>
</dbReference>
<feature type="region of interest" description="Disordered" evidence="17">
    <location>
        <begin position="162"/>
        <end position="205"/>
    </location>
</feature>
<evidence type="ECO:0000256" key="13">
    <source>
        <dbReference type="ARBA" id="ARBA00023306"/>
    </source>
</evidence>
<dbReference type="PANTHER" id="PTHR23280:SF12">
    <property type="entry name" value="PROTEIN 4.1"/>
    <property type="match status" value="1"/>
</dbReference>
<feature type="region of interest" description="Disordered" evidence="17">
    <location>
        <begin position="1"/>
        <end position="139"/>
    </location>
</feature>
<dbReference type="GO" id="GO:0030866">
    <property type="term" value="P:cortical actin cytoskeleton organization"/>
    <property type="evidence" value="ECO:0007669"/>
    <property type="project" value="InterPro"/>
</dbReference>
<keyword evidence="7" id="KW-0132">Cell division</keyword>
<evidence type="ECO:0000256" key="7">
    <source>
        <dbReference type="ARBA" id="ARBA00022618"/>
    </source>
</evidence>
<evidence type="ECO:0000313" key="19">
    <source>
        <dbReference type="Proteomes" id="UP000008143"/>
    </source>
</evidence>
<dbReference type="GO" id="GO:0051301">
    <property type="term" value="P:cell division"/>
    <property type="evidence" value="ECO:0007669"/>
    <property type="project" value="UniProtKB-KW"/>
</dbReference>
<dbReference type="InterPro" id="IPR018980">
    <property type="entry name" value="FERM_PH-like_C"/>
</dbReference>
<dbReference type="InterPro" id="IPR021187">
    <property type="entry name" value="EPB4.1_FERM_F1"/>
</dbReference>
<dbReference type="InterPro" id="IPR000798">
    <property type="entry name" value="Ez/rad/moesin-like"/>
</dbReference>
<accession>A0A8J0SDE8</accession>
<dbReference type="Pfam" id="PF08736">
    <property type="entry name" value="FA"/>
    <property type="match status" value="1"/>
</dbReference>
<dbReference type="InterPro" id="IPR018979">
    <property type="entry name" value="FERM_N"/>
</dbReference>
<feature type="compositionally biased region" description="Acidic residues" evidence="17">
    <location>
        <begin position="172"/>
        <end position="184"/>
    </location>
</feature>
<dbReference type="GO" id="GO:0005634">
    <property type="term" value="C:nucleus"/>
    <property type="evidence" value="ECO:0007669"/>
    <property type="project" value="UniProtKB-SubCell"/>
</dbReference>
<dbReference type="AlphaFoldDB" id="A0A8J0SDE8"/>
<dbReference type="InterPro" id="IPR007477">
    <property type="entry name" value="SAB_dom"/>
</dbReference>
<evidence type="ECO:0000256" key="11">
    <source>
        <dbReference type="ARBA" id="ARBA00023212"/>
    </source>
</evidence>
<evidence type="ECO:0000256" key="12">
    <source>
        <dbReference type="ARBA" id="ARBA00023242"/>
    </source>
</evidence>
<dbReference type="OrthoDB" id="6589456at2759"/>
<dbReference type="SUPFAM" id="SSF54236">
    <property type="entry name" value="Ubiquitin-like"/>
    <property type="match status" value="1"/>
</dbReference>
<feature type="compositionally biased region" description="Polar residues" evidence="17">
    <location>
        <begin position="7"/>
        <end position="21"/>
    </location>
</feature>
<comment type="subcellular location">
    <subcellularLocation>
        <location evidence="3">Cytoplasm</location>
        <location evidence="3">Cell cortex</location>
    </subcellularLocation>
    <subcellularLocation>
        <location evidence="2">Cytoplasm</location>
        <location evidence="2">Cytoskeleton</location>
    </subcellularLocation>
    <subcellularLocation>
        <location evidence="1">Nucleus</location>
    </subcellularLocation>
</comment>
<dbReference type="FunFam" id="2.30.29.30:FF:000001">
    <property type="entry name" value="Erythrocyte membrane protein band 4.1"/>
    <property type="match status" value="1"/>
</dbReference>
<dbReference type="InterPro" id="IPR019748">
    <property type="entry name" value="FERM_central"/>
</dbReference>
<evidence type="ECO:0000313" key="21">
    <source>
        <dbReference type="Xenbase" id="XB-GENE-481625"/>
    </source>
</evidence>
<keyword evidence="4" id="KW-0813">Transport</keyword>
<keyword evidence="6" id="KW-0597">Phosphoprotein</keyword>
<dbReference type="Pfam" id="PF04382">
    <property type="entry name" value="SAB"/>
    <property type="match status" value="1"/>
</dbReference>
<keyword evidence="8" id="KW-0498">Mitosis</keyword>
<feature type="domain" description="FERM" evidence="18">
    <location>
        <begin position="211"/>
        <end position="491"/>
    </location>
</feature>
<keyword evidence="12" id="KW-0539">Nucleus</keyword>
<dbReference type="FunFam" id="3.10.20.90:FF:000002">
    <property type="entry name" value="Erythrocyte protein band 4.1-like 3"/>
    <property type="match status" value="1"/>
</dbReference>
<dbReference type="GO" id="GO:0005856">
    <property type="term" value="C:cytoskeleton"/>
    <property type="evidence" value="ECO:0007669"/>
    <property type="project" value="UniProtKB-SubCell"/>
</dbReference>
<dbReference type="PANTHER" id="PTHR23280">
    <property type="entry name" value="4.1 G PROTEIN"/>
    <property type="match status" value="1"/>
</dbReference>
<keyword evidence="11" id="KW-0206">Cytoskeleton</keyword>
<dbReference type="Gene3D" id="2.30.29.30">
    <property type="entry name" value="Pleckstrin-homology domain (PH domain)/Phosphotyrosine-binding domain (PTB)"/>
    <property type="match status" value="1"/>
</dbReference>
<gene>
    <name evidence="20 21" type="primary">epb41</name>
</gene>
<feature type="compositionally biased region" description="Low complexity" evidence="17">
    <location>
        <begin position="63"/>
        <end position="76"/>
    </location>
</feature>
<keyword evidence="5" id="KW-0963">Cytoplasm</keyword>
<dbReference type="Gene3D" id="3.10.20.90">
    <property type="entry name" value="Phosphatidylinositol 3-kinase Catalytic Subunit, Chain A, domain 1"/>
    <property type="match status" value="1"/>
</dbReference>
<dbReference type="PRINTS" id="PR00661">
    <property type="entry name" value="ERMFAMILY"/>
</dbReference>
<feature type="compositionally biased region" description="Acidic residues" evidence="17">
    <location>
        <begin position="126"/>
        <end position="135"/>
    </location>
</feature>
<dbReference type="InterPro" id="IPR000299">
    <property type="entry name" value="FERM_domain"/>
</dbReference>
<evidence type="ECO:0000256" key="6">
    <source>
        <dbReference type="ARBA" id="ARBA00022553"/>
    </source>
</evidence>
<evidence type="ECO:0000256" key="2">
    <source>
        <dbReference type="ARBA" id="ARBA00004245"/>
    </source>
</evidence>
<dbReference type="GO" id="GO:0005516">
    <property type="term" value="F:calmodulin binding"/>
    <property type="evidence" value="ECO:0007669"/>
    <property type="project" value="UniProtKB-KW"/>
</dbReference>
<dbReference type="FunFam" id="1.20.80.10:FF:000001">
    <property type="entry name" value="Erythrocyte membrane protein band 4.1"/>
    <property type="match status" value="1"/>
</dbReference>
<evidence type="ECO:0000259" key="18">
    <source>
        <dbReference type="PROSITE" id="PS50057"/>
    </source>
</evidence>
<feature type="region of interest" description="Disordered" evidence="17">
    <location>
        <begin position="530"/>
        <end position="629"/>
    </location>
</feature>
<dbReference type="GO" id="GO:0005198">
    <property type="term" value="F:structural molecule activity"/>
    <property type="evidence" value="ECO:0007669"/>
    <property type="project" value="InterPro"/>
</dbReference>
<evidence type="ECO:0000256" key="1">
    <source>
        <dbReference type="ARBA" id="ARBA00004123"/>
    </source>
</evidence>
<evidence type="ECO:0000256" key="3">
    <source>
        <dbReference type="ARBA" id="ARBA00004544"/>
    </source>
</evidence>
<dbReference type="InterPro" id="IPR019747">
    <property type="entry name" value="FERM_CS"/>
</dbReference>
<feature type="compositionally biased region" description="Polar residues" evidence="17">
    <location>
        <begin position="612"/>
        <end position="624"/>
    </location>
</feature>
<evidence type="ECO:0000256" key="15">
    <source>
        <dbReference type="ARBA" id="ARBA00030419"/>
    </source>
</evidence>
<dbReference type="InterPro" id="IPR029071">
    <property type="entry name" value="Ubiquitin-like_domsf"/>
</dbReference>
<feature type="compositionally biased region" description="Basic and acidic residues" evidence="17">
    <location>
        <begin position="185"/>
        <end position="200"/>
    </location>
</feature>
<dbReference type="InterPro" id="IPR014352">
    <property type="entry name" value="FERM/acyl-CoA-bd_prot_sf"/>
</dbReference>
<keyword evidence="13" id="KW-0131">Cell cycle</keyword>
<dbReference type="Xenbase" id="XB-GENE-481625">
    <property type="gene designation" value="epb41"/>
</dbReference>
<proteinExistence type="predicted"/>
<dbReference type="PRINTS" id="PR00935">
    <property type="entry name" value="BAND41"/>
</dbReference>
<reference evidence="20" key="1">
    <citation type="submission" date="2025-08" db="UniProtKB">
        <authorList>
            <consortium name="RefSeq"/>
        </authorList>
    </citation>
    <scope>IDENTIFICATION</scope>
    <source>
        <strain evidence="20">Nigerian</strain>
        <tissue evidence="20">Liver and blood</tissue>
    </source>
</reference>
<dbReference type="CDD" id="cd13184">
    <property type="entry name" value="FERM_C_4_1_family"/>
    <property type="match status" value="1"/>
</dbReference>
<feature type="compositionally biased region" description="Basic and acidic residues" evidence="17">
    <location>
        <begin position="106"/>
        <end position="125"/>
    </location>
</feature>
<dbReference type="PIRSF" id="PIRSF002304">
    <property type="entry name" value="Membrane_skeletal_4_1"/>
    <property type="match status" value="1"/>
</dbReference>
<dbReference type="RefSeq" id="XP_012812840.1">
    <property type="nucleotide sequence ID" value="XM_012957386.3"/>
</dbReference>
<evidence type="ECO:0000256" key="14">
    <source>
        <dbReference type="ARBA" id="ARBA00023658"/>
    </source>
</evidence>
<dbReference type="GeneID" id="100038195"/>
<keyword evidence="10" id="KW-0009">Actin-binding</keyword>
<dbReference type="Gene3D" id="1.20.80.10">
    <property type="match status" value="1"/>
</dbReference>
<dbReference type="GO" id="GO:0005938">
    <property type="term" value="C:cell cortex"/>
    <property type="evidence" value="ECO:0007669"/>
    <property type="project" value="UniProtKB-SubCell"/>
</dbReference>
<dbReference type="Proteomes" id="UP000008143">
    <property type="component" value="Chromosome 2"/>
</dbReference>
<dbReference type="SMART" id="SM01196">
    <property type="entry name" value="FERM_C"/>
    <property type="match status" value="1"/>
</dbReference>
<evidence type="ECO:0000256" key="5">
    <source>
        <dbReference type="ARBA" id="ARBA00022490"/>
    </source>
</evidence>
<dbReference type="InterPro" id="IPR011993">
    <property type="entry name" value="PH-like_dom_sf"/>
</dbReference>
<evidence type="ECO:0000256" key="17">
    <source>
        <dbReference type="SAM" id="MobiDB-lite"/>
    </source>
</evidence>
<dbReference type="InterPro" id="IPR008379">
    <property type="entry name" value="Band_4.1_C"/>
</dbReference>
<dbReference type="PROSITE" id="PS00661">
    <property type="entry name" value="FERM_2"/>
    <property type="match status" value="1"/>
</dbReference>
<evidence type="ECO:0000313" key="20">
    <source>
        <dbReference type="RefSeq" id="XP_012812840.1"/>
    </source>
</evidence>
<dbReference type="PROSITE" id="PS00660">
    <property type="entry name" value="FERM_1"/>
    <property type="match status" value="1"/>
</dbReference>
<dbReference type="SMART" id="SM01195">
    <property type="entry name" value="FA"/>
    <property type="match status" value="1"/>
</dbReference>
<evidence type="ECO:0000256" key="10">
    <source>
        <dbReference type="ARBA" id="ARBA00023203"/>
    </source>
</evidence>
<dbReference type="GO" id="GO:0003779">
    <property type="term" value="F:actin binding"/>
    <property type="evidence" value="ECO:0007669"/>
    <property type="project" value="UniProtKB-KW"/>
</dbReference>
<dbReference type="InterPro" id="IPR014847">
    <property type="entry name" value="FA"/>
</dbReference>
<evidence type="ECO:0000256" key="16">
    <source>
        <dbReference type="ARBA" id="ARBA00032586"/>
    </source>
</evidence>
<dbReference type="Pfam" id="PF09380">
    <property type="entry name" value="FERM_C"/>
    <property type="match status" value="1"/>
</dbReference>
<keyword evidence="19" id="KW-1185">Reference proteome</keyword>
<dbReference type="Pfam" id="PF05902">
    <property type="entry name" value="4_1_CTD"/>
    <property type="match status" value="1"/>
</dbReference>
<dbReference type="CDD" id="cd14473">
    <property type="entry name" value="FERM_B-lobe"/>
    <property type="match status" value="1"/>
</dbReference>
<dbReference type="Pfam" id="PF00373">
    <property type="entry name" value="FERM_M"/>
    <property type="match status" value="1"/>
</dbReference>
<dbReference type="CTD" id="2035"/>
<dbReference type="SUPFAM" id="SSF50729">
    <property type="entry name" value="PH domain-like"/>
    <property type="match status" value="1"/>
</dbReference>
<dbReference type="AGR" id="Xenbase:XB-GENE-481625"/>
<protein>
    <recommendedName>
        <fullName evidence="14">Protein 4.1</fullName>
    </recommendedName>
    <alternativeName>
        <fullName evidence="15">Band 4.1</fullName>
    </alternativeName>
    <alternativeName>
        <fullName evidence="16">Erythrocyte membrane protein band 4.1</fullName>
    </alternativeName>
</protein>
<evidence type="ECO:0000256" key="8">
    <source>
        <dbReference type="ARBA" id="ARBA00022776"/>
    </source>
</evidence>
<feature type="compositionally biased region" description="Basic and acidic residues" evidence="17">
    <location>
        <begin position="584"/>
        <end position="611"/>
    </location>
</feature>
<dbReference type="SMART" id="SM00295">
    <property type="entry name" value="B41"/>
    <property type="match status" value="1"/>
</dbReference>
<dbReference type="SUPFAM" id="SSF47031">
    <property type="entry name" value="Second domain of FERM"/>
    <property type="match status" value="1"/>
</dbReference>
<sequence length="824" mass="92558">MPRVTPTKITFMTSERVTMTTEKGLLAEAESPPQDQKQEAEEEVEGCTTQPVGSSCDKDPETEQSQDSPSTTSPSTRKIKDRHSEGKGLSRLFSSFLKKPKSQVSSDEKEVELLEEKGQDQKDVDEGLGEQLEDDVFLKAPIAAPEPELRTDPSLDLHSLSSAETQPAQEEQKEDQDPEADCEDVEGKEQIKKPEGESKASQKVVRRSTNMHCKVTLLDDTVYECDLEKHAKGQDLFKKVCSHLNILEEDYFGLALWESPTCKVWLDPLKDMRKQVHGGPCEFTFNVKFYPPDPAQLSEDITRYYLCLQLRKDIFSGCLPCSFATLALLGSYTVQSEVGDYEEDLHGVDYVNEFKLSPNQTKDLEEKVVELHKSYRSMTPAQADLEFLENAKKLTMYGVDIHQAKDLEGVDIKLGVCSGGLMVFKDNLRINRFPWPKVLKISYKRSSFFIKIRPGEEQYESTIGFKLPSYKAAKKLWKVCVEHHTFFRLTSTESIPKHRFLSLGSKFRYSGRTQAQTRHASALIDRPAPNFVRTGSKRASRSLDGAAVATPEASRSHRPVSAPVFPQREVITQPVAQRKTPVPRAEEMPRKIEEKSKERVPNQRESPEDVKVTQQDSPSPTVNGDQVKDLEKTQDEIMRHHASIRELKKSFMESVPAPRPSEWDKRLSTHSPFRTLSFNGQVQTGTDGPPLVKTQTVTISNATSSEKGEIPTKEVPLVHTETKTITYEAARSDDVNNDQEPGILLTAHTITSETTSSTTTTQITKTVKGGISETRIEKRIVITGDGDLDHDQVLVQAIKEAKEQHPDMSVTKVVVHQETELAEE</sequence>
<dbReference type="InterPro" id="IPR035963">
    <property type="entry name" value="FERM_2"/>
</dbReference>
<evidence type="ECO:0000256" key="4">
    <source>
        <dbReference type="ARBA" id="ARBA00022448"/>
    </source>
</evidence>
<keyword evidence="9" id="KW-0112">Calmodulin-binding</keyword>
<dbReference type="Pfam" id="PF09379">
    <property type="entry name" value="FERM_N"/>
    <property type="match status" value="1"/>
</dbReference>
<dbReference type="CDD" id="cd17105">
    <property type="entry name" value="FERM_F1_EPB41"/>
    <property type="match status" value="1"/>
</dbReference>
<organism evidence="19 20">
    <name type="scientific">Xenopus tropicalis</name>
    <name type="common">Western clawed frog</name>
    <name type="synonym">Silurana tropicalis</name>
    <dbReference type="NCBI Taxonomy" id="8364"/>
    <lineage>
        <taxon>Eukaryota</taxon>
        <taxon>Metazoa</taxon>
        <taxon>Chordata</taxon>
        <taxon>Craniata</taxon>
        <taxon>Vertebrata</taxon>
        <taxon>Euteleostomi</taxon>
        <taxon>Amphibia</taxon>
        <taxon>Batrachia</taxon>
        <taxon>Anura</taxon>
        <taxon>Pipoidea</taxon>
        <taxon>Pipidae</taxon>
        <taxon>Xenopodinae</taxon>
        <taxon>Xenopus</taxon>
        <taxon>Silurana</taxon>
    </lineage>
</organism>